<evidence type="ECO:0000256" key="4">
    <source>
        <dbReference type="ARBA" id="ARBA00022844"/>
    </source>
</evidence>
<protein>
    <recommendedName>
        <fullName evidence="10">Maturation</fullName>
    </recommendedName>
</protein>
<dbReference type="GO" id="GO:0044423">
    <property type="term" value="C:virion component"/>
    <property type="evidence" value="ECO:0007669"/>
    <property type="project" value="UniProtKB-KW"/>
</dbReference>
<keyword evidence="3" id="KW-1161">Viral attachment to host cell</keyword>
<evidence type="ECO:0000256" key="7">
    <source>
        <dbReference type="ARBA" id="ARBA00035110"/>
    </source>
</evidence>
<dbReference type="EMBL" id="MN032905">
    <property type="protein sequence ID" value="QDH86752.1"/>
    <property type="molecule type" value="Genomic_RNA"/>
</dbReference>
<dbReference type="InterPro" id="IPR005563">
    <property type="entry name" value="A_protein"/>
</dbReference>
<reference evidence="9" key="1">
    <citation type="submission" date="2019-05" db="EMBL/GenBank/DDBJ databases">
        <title>Metatranscriptomic reconstruction reveals RNA viruses with the potential to shape carbon cycling in soil.</title>
        <authorList>
            <person name="Starr E.P."/>
            <person name="Nuccio E."/>
            <person name="Pett-Ridge J."/>
            <person name="Banfield J.F."/>
            <person name="Firestone M.K."/>
        </authorList>
    </citation>
    <scope>NUCLEOTIDE SEQUENCE</scope>
    <source>
        <strain evidence="9">H1_Bulk_29_scaffold_353</strain>
    </source>
</reference>
<evidence type="ECO:0000313" key="9">
    <source>
        <dbReference type="EMBL" id="QDH86752.1"/>
    </source>
</evidence>
<dbReference type="Pfam" id="PF03863">
    <property type="entry name" value="Phage_mat-A"/>
    <property type="match status" value="1"/>
</dbReference>
<sequence>MTTPAVNINSILRIDGRRYAYSPSLGRAIPGTESVSVKGTFAQVKTETRPASTNHPKVNGWRQPGPWSHSGTFRAFVAPNYRGTLLGSAFDPVTGKNTQVYLVYEDGGLQLDSSSYGLPAFPTKLEDTAINRALLKLKQQNVNLGQAFAERRETARLLEDVCGKIAGSVKRFRSSSPKDWARVLRSSANRGQGYDVPGGWLEVQYGWNPLMQDVQGACKALDSSVEKRPPTVKCVARASDPIRGIYRRSTNLNANFGWYCDVKGKHESRVRLDYTLNNALLATFSSLGLTNPAVIVWERIPYSFVVDWFLPVGNYLSAWDADFGWSFKAGSIVRDSKVAVLSQGGPRDNLLGTGPLANLVSLDGQPWSENNFRYSRTILASSPTPRVPSFKDPFTAGHIANAMSLLVNCFR</sequence>
<evidence type="ECO:0000256" key="1">
    <source>
        <dbReference type="ARBA" id="ARBA00004328"/>
    </source>
</evidence>
<evidence type="ECO:0000256" key="6">
    <source>
        <dbReference type="ARBA" id="ARBA00023296"/>
    </source>
</evidence>
<comment type="similarity">
    <text evidence="7">Belongs to the Leviviricetes maturation protein family.</text>
</comment>
<evidence type="ECO:0000256" key="5">
    <source>
        <dbReference type="ARBA" id="ARBA00023104"/>
    </source>
</evidence>
<feature type="compositionally biased region" description="Polar residues" evidence="8">
    <location>
        <begin position="43"/>
        <end position="56"/>
    </location>
</feature>
<organism evidence="9">
    <name type="scientific">Leviviridae sp</name>
    <dbReference type="NCBI Taxonomy" id="2027243"/>
    <lineage>
        <taxon>Viruses</taxon>
        <taxon>Riboviria</taxon>
        <taxon>Orthornavirae</taxon>
        <taxon>Lenarviricota</taxon>
        <taxon>Leviviricetes</taxon>
        <taxon>Norzivirales</taxon>
        <taxon>Fiersviridae</taxon>
    </lineage>
</organism>
<evidence type="ECO:0008006" key="10">
    <source>
        <dbReference type="Google" id="ProtNLM"/>
    </source>
</evidence>
<name>A0A514CZG0_9VIRU</name>
<keyword evidence="4" id="KW-0946">Virion</keyword>
<keyword evidence="5" id="KW-1175">Viral attachment to host cell pilus</keyword>
<feature type="region of interest" description="Disordered" evidence="8">
    <location>
        <begin position="43"/>
        <end position="64"/>
    </location>
</feature>
<dbReference type="GO" id="GO:0039666">
    <property type="term" value="P:virion attachment to host cell pilus"/>
    <property type="evidence" value="ECO:0007669"/>
    <property type="project" value="UniProtKB-KW"/>
</dbReference>
<evidence type="ECO:0000256" key="2">
    <source>
        <dbReference type="ARBA" id="ARBA00022581"/>
    </source>
</evidence>
<keyword evidence="6" id="KW-1160">Virus entry into host cell</keyword>
<comment type="subcellular location">
    <subcellularLocation>
        <location evidence="1">Virion</location>
    </subcellularLocation>
</comment>
<gene>
    <name evidence="9" type="ORF">H1Bulk29353_000001</name>
</gene>
<keyword evidence="2" id="KW-0945">Host-virus interaction</keyword>
<evidence type="ECO:0000256" key="8">
    <source>
        <dbReference type="SAM" id="MobiDB-lite"/>
    </source>
</evidence>
<accession>A0A514CZG0</accession>
<evidence type="ECO:0000256" key="3">
    <source>
        <dbReference type="ARBA" id="ARBA00022804"/>
    </source>
</evidence>
<proteinExistence type="inferred from homology"/>